<gene>
    <name evidence="2" type="ORF">Ga0061069_10972</name>
</gene>
<name>A0A0K6I867_9BURK</name>
<keyword evidence="3" id="KW-1185">Reference proteome</keyword>
<dbReference type="Proteomes" id="UP000183649">
    <property type="component" value="Unassembled WGS sequence"/>
</dbReference>
<accession>A0A0K6I867</accession>
<keyword evidence="1" id="KW-0812">Transmembrane</keyword>
<feature type="transmembrane region" description="Helical" evidence="1">
    <location>
        <begin position="60"/>
        <end position="84"/>
    </location>
</feature>
<feature type="transmembrane region" description="Helical" evidence="1">
    <location>
        <begin position="213"/>
        <end position="238"/>
    </location>
</feature>
<keyword evidence="1" id="KW-1133">Transmembrane helix</keyword>
<dbReference type="InterPro" id="IPR059133">
    <property type="entry name" value="TsoY-like"/>
</dbReference>
<dbReference type="NCBIfam" id="NF047644">
    <property type="entry name" value="TsoY_fam"/>
    <property type="match status" value="1"/>
</dbReference>
<feature type="transmembrane region" description="Helical" evidence="1">
    <location>
        <begin position="183"/>
        <end position="201"/>
    </location>
</feature>
<protein>
    <submittedName>
        <fullName evidence="2">Uncharacterized protein</fullName>
    </submittedName>
</protein>
<feature type="transmembrane region" description="Helical" evidence="1">
    <location>
        <begin position="12"/>
        <end position="34"/>
    </location>
</feature>
<dbReference type="STRING" id="339866.GCA_001418255_02470"/>
<feature type="transmembrane region" description="Helical" evidence="1">
    <location>
        <begin position="144"/>
        <end position="171"/>
    </location>
</feature>
<sequence length="400" mass="43788">MLVNNLRERYSPMYFLAALGAGGLSVSFFIYPMFLLPHPDTPMVTFNHLWPALTAGDNPLVSALIGIDLVAIALFAALHFWLLAWNLREFRLFRQTAAYQKLLTSNAEISLMAVPLTLAMTINVCFVLGAVFVPNLWSVVEWMYPGAIAAFLAVGIYALRILGAYFTRLFVHAQFDFAENNSLAPMVSIFALAMIAVGLAAPGAMSHHREINAIAMVLSIFFASAAILLLVIKVVLGFDAILRHGIAPQAAGSLWILIPILTLLGITWIRWSMGLSHQFGNAHHPTDLLLFTAVIVSLQVLFGMIGYAVMKKLNYFADYAGGAKSNAGAFALICPGVAFFVFGMFFLTFGLVMPKLVGAGSWVFYLLMAPLVFVQFKTVQVYARLFAKLLLKPRPQLAAA</sequence>
<feature type="transmembrane region" description="Helical" evidence="1">
    <location>
        <begin position="330"/>
        <end position="352"/>
    </location>
</feature>
<dbReference type="OrthoDB" id="9156251at2"/>
<evidence type="ECO:0000256" key="1">
    <source>
        <dbReference type="SAM" id="Phobius"/>
    </source>
</evidence>
<organism evidence="2 3">
    <name type="scientific">Thiomonas bhubaneswarensis</name>
    <dbReference type="NCBI Taxonomy" id="339866"/>
    <lineage>
        <taxon>Bacteria</taxon>
        <taxon>Pseudomonadati</taxon>
        <taxon>Pseudomonadota</taxon>
        <taxon>Betaproteobacteria</taxon>
        <taxon>Burkholderiales</taxon>
        <taxon>Thiomonas</taxon>
    </lineage>
</organism>
<evidence type="ECO:0000313" key="3">
    <source>
        <dbReference type="Proteomes" id="UP000183649"/>
    </source>
</evidence>
<reference evidence="3" key="1">
    <citation type="submission" date="2015-08" db="EMBL/GenBank/DDBJ databases">
        <authorList>
            <person name="Varghese N."/>
        </authorList>
    </citation>
    <scope>NUCLEOTIDE SEQUENCE [LARGE SCALE GENOMIC DNA]</scope>
    <source>
        <strain evidence="3">DSM 18181</strain>
    </source>
</reference>
<dbReference type="EMBL" id="CYHF01000009">
    <property type="protein sequence ID" value="CUA99329.1"/>
    <property type="molecule type" value="Genomic_DNA"/>
</dbReference>
<feature type="transmembrane region" description="Helical" evidence="1">
    <location>
        <begin position="109"/>
        <end position="132"/>
    </location>
</feature>
<feature type="transmembrane region" description="Helical" evidence="1">
    <location>
        <begin position="289"/>
        <end position="309"/>
    </location>
</feature>
<feature type="transmembrane region" description="Helical" evidence="1">
    <location>
        <begin position="250"/>
        <end position="269"/>
    </location>
</feature>
<keyword evidence="1" id="KW-0472">Membrane</keyword>
<dbReference type="AlphaFoldDB" id="A0A0K6I867"/>
<proteinExistence type="predicted"/>
<evidence type="ECO:0000313" key="2">
    <source>
        <dbReference type="EMBL" id="CUA99329.1"/>
    </source>
</evidence>
<dbReference type="RefSeq" id="WP_055451322.1">
    <property type="nucleotide sequence ID" value="NZ_CYHF01000009.1"/>
</dbReference>